<evidence type="ECO:0000256" key="5">
    <source>
        <dbReference type="PIRSR" id="PIRSR006809-1"/>
    </source>
</evidence>
<feature type="domain" description="Hflx-type G" evidence="7">
    <location>
        <begin position="238"/>
        <end position="401"/>
    </location>
</feature>
<keyword evidence="3 6" id="KW-0460">Magnesium</keyword>
<dbReference type="InterPro" id="IPR006073">
    <property type="entry name" value="GTP-bd"/>
</dbReference>
<proteinExistence type="predicted"/>
<dbReference type="Gene3D" id="3.40.50.11060">
    <property type="entry name" value="GTPase HflX, N-terminal domain"/>
    <property type="match status" value="1"/>
</dbReference>
<protein>
    <recommendedName>
        <fullName evidence="7">Hflx-type G domain-containing protein</fullName>
    </recommendedName>
</protein>
<dbReference type="GO" id="GO:0005737">
    <property type="term" value="C:cytoplasm"/>
    <property type="evidence" value="ECO:0007669"/>
    <property type="project" value="TreeGrafter"/>
</dbReference>
<dbReference type="OrthoDB" id="10268034at2759"/>
<dbReference type="PROSITE" id="PS51705">
    <property type="entry name" value="G_HFLX"/>
    <property type="match status" value="1"/>
</dbReference>
<feature type="binding site" evidence="6">
    <location>
        <position position="251"/>
    </location>
    <ligand>
        <name>Mg(2+)</name>
        <dbReference type="ChEBI" id="CHEBI:18420"/>
    </ligand>
</feature>
<feature type="binding site" evidence="5">
    <location>
        <begin position="270"/>
        <end position="274"/>
    </location>
    <ligand>
        <name>GTP</name>
        <dbReference type="ChEBI" id="CHEBI:37565"/>
    </ligand>
</feature>
<dbReference type="SUPFAM" id="SSF52540">
    <property type="entry name" value="P-loop containing nucleoside triphosphate hydrolases"/>
    <property type="match status" value="1"/>
</dbReference>
<keyword evidence="9" id="KW-1185">Reference proteome</keyword>
<dbReference type="NCBIfam" id="TIGR03156">
    <property type="entry name" value="GTP_HflX"/>
    <property type="match status" value="1"/>
</dbReference>
<dbReference type="Pfam" id="PF13167">
    <property type="entry name" value="GTP-bdg_N"/>
    <property type="match status" value="1"/>
</dbReference>
<evidence type="ECO:0000256" key="1">
    <source>
        <dbReference type="ARBA" id="ARBA00022723"/>
    </source>
</evidence>
<dbReference type="Proteomes" id="UP000835052">
    <property type="component" value="Unassembled WGS sequence"/>
</dbReference>
<dbReference type="Gene3D" id="3.40.50.300">
    <property type="entry name" value="P-loop containing nucleotide triphosphate hydrolases"/>
    <property type="match status" value="1"/>
</dbReference>
<evidence type="ECO:0000256" key="3">
    <source>
        <dbReference type="ARBA" id="ARBA00022842"/>
    </source>
</evidence>
<gene>
    <name evidence="8" type="ORF">CAUJ_LOCUS9573</name>
</gene>
<dbReference type="PIRSF" id="PIRSF006809">
    <property type="entry name" value="GTP-binding_hflX_prd"/>
    <property type="match status" value="1"/>
</dbReference>
<feature type="binding site" evidence="5">
    <location>
        <begin position="292"/>
        <end position="295"/>
    </location>
    <ligand>
        <name>GTP</name>
        <dbReference type="ChEBI" id="CHEBI:37565"/>
    </ligand>
</feature>
<evidence type="ECO:0000256" key="2">
    <source>
        <dbReference type="ARBA" id="ARBA00022741"/>
    </source>
</evidence>
<reference evidence="8" key="1">
    <citation type="submission" date="2020-10" db="EMBL/GenBank/DDBJ databases">
        <authorList>
            <person name="Kikuchi T."/>
        </authorList>
    </citation>
    <scope>NUCLEOTIDE SEQUENCE</scope>
    <source>
        <strain evidence="8">NKZ352</strain>
    </source>
</reference>
<dbReference type="GO" id="GO:0046872">
    <property type="term" value="F:metal ion binding"/>
    <property type="evidence" value="ECO:0007669"/>
    <property type="project" value="UniProtKB-KW"/>
</dbReference>
<dbReference type="InterPro" id="IPR025121">
    <property type="entry name" value="GTPase_HflX_N"/>
</dbReference>
<accession>A0A8S1HDB2</accession>
<dbReference type="InterPro" id="IPR030394">
    <property type="entry name" value="G_HFLX_dom"/>
</dbReference>
<organism evidence="8 9">
    <name type="scientific">Caenorhabditis auriculariae</name>
    <dbReference type="NCBI Taxonomy" id="2777116"/>
    <lineage>
        <taxon>Eukaryota</taxon>
        <taxon>Metazoa</taxon>
        <taxon>Ecdysozoa</taxon>
        <taxon>Nematoda</taxon>
        <taxon>Chromadorea</taxon>
        <taxon>Rhabditida</taxon>
        <taxon>Rhabditina</taxon>
        <taxon>Rhabditomorpha</taxon>
        <taxon>Rhabditoidea</taxon>
        <taxon>Rhabditidae</taxon>
        <taxon>Peloderinae</taxon>
        <taxon>Caenorhabditis</taxon>
    </lineage>
</organism>
<keyword evidence="1 6" id="KW-0479">Metal-binding</keyword>
<feature type="binding site" evidence="5">
    <location>
        <begin position="244"/>
        <end position="251"/>
    </location>
    <ligand>
        <name>GTP</name>
        <dbReference type="ChEBI" id="CHEBI:37565"/>
    </ligand>
</feature>
<evidence type="ECO:0000313" key="9">
    <source>
        <dbReference type="Proteomes" id="UP000835052"/>
    </source>
</evidence>
<dbReference type="PANTHER" id="PTHR10229:SF0">
    <property type="entry name" value="GTP-BINDING PROTEIN 6-RELATED"/>
    <property type="match status" value="1"/>
</dbReference>
<dbReference type="AlphaFoldDB" id="A0A8S1HDB2"/>
<keyword evidence="4 5" id="KW-0342">GTP-binding</keyword>
<dbReference type="GO" id="GO:0005525">
    <property type="term" value="F:GTP binding"/>
    <property type="evidence" value="ECO:0007669"/>
    <property type="project" value="UniProtKB-KW"/>
</dbReference>
<feature type="binding site" evidence="5">
    <location>
        <begin position="359"/>
        <end position="362"/>
    </location>
    <ligand>
        <name>GTP</name>
        <dbReference type="ChEBI" id="CHEBI:37565"/>
    </ligand>
</feature>
<dbReference type="PRINTS" id="PR00326">
    <property type="entry name" value="GTP1OBG"/>
</dbReference>
<evidence type="ECO:0000256" key="6">
    <source>
        <dbReference type="PIRSR" id="PIRSR006809-2"/>
    </source>
</evidence>
<dbReference type="InterPro" id="IPR042108">
    <property type="entry name" value="GTPase_HflX_N_sf"/>
</dbReference>
<evidence type="ECO:0000313" key="8">
    <source>
        <dbReference type="EMBL" id="CAD6193654.1"/>
    </source>
</evidence>
<feature type="binding site" evidence="6">
    <location>
        <position position="272"/>
    </location>
    <ligand>
        <name>Mg(2+)</name>
        <dbReference type="ChEBI" id="CHEBI:18420"/>
    </ligand>
</feature>
<dbReference type="EMBL" id="CAJGYM010000037">
    <property type="protein sequence ID" value="CAD6193654.1"/>
    <property type="molecule type" value="Genomic_DNA"/>
</dbReference>
<evidence type="ECO:0000259" key="7">
    <source>
        <dbReference type="PROSITE" id="PS51705"/>
    </source>
</evidence>
<comment type="cofactor">
    <cofactor evidence="6">
        <name>Mg(2+)</name>
        <dbReference type="ChEBI" id="CHEBI:18420"/>
    </cofactor>
</comment>
<dbReference type="Pfam" id="PF01926">
    <property type="entry name" value="MMR_HSR1"/>
    <property type="match status" value="1"/>
</dbReference>
<dbReference type="GO" id="GO:0043022">
    <property type="term" value="F:ribosome binding"/>
    <property type="evidence" value="ECO:0007669"/>
    <property type="project" value="TreeGrafter"/>
</dbReference>
<dbReference type="PANTHER" id="PTHR10229">
    <property type="entry name" value="GTP-BINDING PROTEIN HFLX"/>
    <property type="match status" value="1"/>
</dbReference>
<name>A0A8S1HDB2_9PELO</name>
<dbReference type="InterPro" id="IPR016496">
    <property type="entry name" value="GTPase_HflX"/>
</dbReference>
<evidence type="ECO:0000256" key="4">
    <source>
        <dbReference type="ARBA" id="ARBA00023134"/>
    </source>
</evidence>
<dbReference type="FunFam" id="3.40.50.300:FF:000886">
    <property type="entry name" value="Putative GTP-binding protein 6"/>
    <property type="match status" value="1"/>
</dbReference>
<dbReference type="InterPro" id="IPR027417">
    <property type="entry name" value="P-loop_NTPase"/>
</dbReference>
<keyword evidence="2 5" id="KW-0547">Nucleotide-binding</keyword>
<comment type="caution">
    <text evidence="8">The sequence shown here is derived from an EMBL/GenBank/DDBJ whole genome shotgun (WGS) entry which is preliminary data.</text>
</comment>
<sequence length="465" mass="52354">MIILGRATRRFCRYLSTASESISVFDPTTANVAGGSYSVLIVHPKVRWGSFSPSVLKNADRQLEEAVTLVNTLPYMVAVDSLVVPVDYNTKRKGLWPRGRTEKLLERREQVRATALMINVEMLSPMQQEELYRTFGVPVFDRYNIVMSIFKAYAKTEEARLQIALAELPYIRNRLNMITSKRTQSPPSVFHVQQTFADHEGTDLHESLRKREQELRKRLKECVEKGEEECAQTTSGAALVAVVGYTNAGKTSLVKKLTGAESLQPQDRLFATLDTTRHQARLPSGRSVVFADTIGFLSDLPTNLIAAFQATLSHVKFANVIVHLRDVSHADWRAQDEDVVATLKRIGISEKASVVTVDNKIDKDGAAEISETDNDLRVSCANGEGLEQFIRIIDEKVLEATKCKKIKVKLKADSPLIEYLYREKLVNIEPEVDEDSLTFEIYVDEAQLSRFRAKFNQLKAKNDLS</sequence>
<dbReference type="CDD" id="cd01878">
    <property type="entry name" value="HflX"/>
    <property type="match status" value="1"/>
</dbReference>